<accession>A0A6J5RRV6</accession>
<sequence>MPCLILRENINKILVVGPIYDNTNVFPFIEKNISHYDYIIINGSLCYPYNNIELVRDRINQLNELLKSNKIIYNASNYDYELLAELYLNNSNKDIIDWINSKPNVIIVTFISQTTTIITSGGVTPKMNRNSLNENIETSFISHINEKPWHLLYNGMYGYIISNNPLTNNDPTFYKYSAQIGNKYSENANVFAQEVDKFGLKKTILIM</sequence>
<reference evidence="1" key="1">
    <citation type="submission" date="2020-05" db="EMBL/GenBank/DDBJ databases">
        <authorList>
            <person name="Chiriac C."/>
            <person name="Salcher M."/>
            <person name="Ghai R."/>
            <person name="Kavagutti S V."/>
        </authorList>
    </citation>
    <scope>NUCLEOTIDE SEQUENCE</scope>
</reference>
<gene>
    <name evidence="1" type="ORF">UFOVP1290_537</name>
</gene>
<dbReference type="EMBL" id="LR797252">
    <property type="protein sequence ID" value="CAB4197017.1"/>
    <property type="molecule type" value="Genomic_DNA"/>
</dbReference>
<protein>
    <submittedName>
        <fullName evidence="1">Uncharacterized protein</fullName>
    </submittedName>
</protein>
<evidence type="ECO:0000313" key="1">
    <source>
        <dbReference type="EMBL" id="CAB4197017.1"/>
    </source>
</evidence>
<name>A0A6J5RRV6_9CAUD</name>
<proteinExistence type="predicted"/>
<organism evidence="1">
    <name type="scientific">uncultured Caudovirales phage</name>
    <dbReference type="NCBI Taxonomy" id="2100421"/>
    <lineage>
        <taxon>Viruses</taxon>
        <taxon>Duplodnaviria</taxon>
        <taxon>Heunggongvirae</taxon>
        <taxon>Uroviricota</taxon>
        <taxon>Caudoviricetes</taxon>
        <taxon>Peduoviridae</taxon>
        <taxon>Maltschvirus</taxon>
        <taxon>Maltschvirus maltsch</taxon>
    </lineage>
</organism>